<evidence type="ECO:0000259" key="5">
    <source>
        <dbReference type="PROSITE" id="PS50977"/>
    </source>
</evidence>
<dbReference type="PRINTS" id="PR00455">
    <property type="entry name" value="HTHTETR"/>
</dbReference>
<dbReference type="InterPro" id="IPR049445">
    <property type="entry name" value="TetR_SbtR-like_C"/>
</dbReference>
<feature type="DNA-binding region" description="H-T-H motif" evidence="4">
    <location>
        <begin position="32"/>
        <end position="51"/>
    </location>
</feature>
<dbReference type="EMBL" id="JAVDXX010000001">
    <property type="protein sequence ID" value="MDR7292853.1"/>
    <property type="molecule type" value="Genomic_DNA"/>
</dbReference>
<evidence type="ECO:0000256" key="1">
    <source>
        <dbReference type="ARBA" id="ARBA00023015"/>
    </source>
</evidence>
<organism evidence="6 7">
    <name type="scientific">Pseudoglutamicibacter albus</name>
    <dbReference type="NCBI Taxonomy" id="98671"/>
    <lineage>
        <taxon>Bacteria</taxon>
        <taxon>Bacillati</taxon>
        <taxon>Actinomycetota</taxon>
        <taxon>Actinomycetes</taxon>
        <taxon>Micrococcales</taxon>
        <taxon>Micrococcaceae</taxon>
        <taxon>Pseudoglutamicibacter</taxon>
    </lineage>
</organism>
<protein>
    <submittedName>
        <fullName evidence="6">AcrR family transcriptional regulator</fullName>
    </submittedName>
</protein>
<keyword evidence="3" id="KW-0804">Transcription</keyword>
<dbReference type="Pfam" id="PF21597">
    <property type="entry name" value="TetR_C_43"/>
    <property type="match status" value="1"/>
</dbReference>
<evidence type="ECO:0000313" key="6">
    <source>
        <dbReference type="EMBL" id="MDR7292853.1"/>
    </source>
</evidence>
<evidence type="ECO:0000256" key="4">
    <source>
        <dbReference type="PROSITE-ProRule" id="PRU00335"/>
    </source>
</evidence>
<evidence type="ECO:0000313" key="7">
    <source>
        <dbReference type="Proteomes" id="UP001180715"/>
    </source>
</evidence>
<evidence type="ECO:0000256" key="2">
    <source>
        <dbReference type="ARBA" id="ARBA00023125"/>
    </source>
</evidence>
<dbReference type="PANTHER" id="PTHR30055:SF234">
    <property type="entry name" value="HTH-TYPE TRANSCRIPTIONAL REGULATOR BETI"/>
    <property type="match status" value="1"/>
</dbReference>
<dbReference type="Gene3D" id="1.10.357.10">
    <property type="entry name" value="Tetracycline Repressor, domain 2"/>
    <property type="match status" value="1"/>
</dbReference>
<sequence>MRRQMRADAEQNRADILRAAWALFEEHGTGVSLRAIAAEAGVGIATLYRSFPTRDDLLLALAMQATDEGLAAMDCALECWDEDPEAAWHGFVRSMAGARVSAFLVSLGEENEDFVASEKVAEVRAERLARLEVILTRARDAGLVGDIDAMRFMAGIAAATRPLPPFVEESIPDLHEWLVDVYLQGLRP</sequence>
<dbReference type="PROSITE" id="PS50977">
    <property type="entry name" value="HTH_TETR_2"/>
    <property type="match status" value="1"/>
</dbReference>
<dbReference type="InterPro" id="IPR009057">
    <property type="entry name" value="Homeodomain-like_sf"/>
</dbReference>
<accession>A0ABU1YXA2</accession>
<dbReference type="InterPro" id="IPR050109">
    <property type="entry name" value="HTH-type_TetR-like_transc_reg"/>
</dbReference>
<keyword evidence="7" id="KW-1185">Reference proteome</keyword>
<feature type="domain" description="HTH tetR-type" evidence="5">
    <location>
        <begin position="10"/>
        <end position="69"/>
    </location>
</feature>
<dbReference type="RefSeq" id="WP_310245308.1">
    <property type="nucleotide sequence ID" value="NZ_JAVDXX010000001.1"/>
</dbReference>
<keyword evidence="1" id="KW-0805">Transcription regulation</keyword>
<proteinExistence type="predicted"/>
<dbReference type="PANTHER" id="PTHR30055">
    <property type="entry name" value="HTH-TYPE TRANSCRIPTIONAL REGULATOR RUTR"/>
    <property type="match status" value="1"/>
</dbReference>
<keyword evidence="2 4" id="KW-0238">DNA-binding</keyword>
<dbReference type="SUPFAM" id="SSF48498">
    <property type="entry name" value="Tetracyclin repressor-like, C-terminal domain"/>
    <property type="match status" value="1"/>
</dbReference>
<dbReference type="Proteomes" id="UP001180715">
    <property type="component" value="Unassembled WGS sequence"/>
</dbReference>
<reference evidence="6" key="1">
    <citation type="submission" date="2023-07" db="EMBL/GenBank/DDBJ databases">
        <title>Sequencing the genomes of 1000 actinobacteria strains.</title>
        <authorList>
            <person name="Klenk H.-P."/>
        </authorList>
    </citation>
    <scope>NUCLEOTIDE SEQUENCE</scope>
    <source>
        <strain evidence="6">DSM 13068</strain>
    </source>
</reference>
<gene>
    <name evidence="6" type="ORF">J2S67_000121</name>
</gene>
<dbReference type="InterPro" id="IPR036271">
    <property type="entry name" value="Tet_transcr_reg_TetR-rel_C_sf"/>
</dbReference>
<comment type="caution">
    <text evidence="6">The sequence shown here is derived from an EMBL/GenBank/DDBJ whole genome shotgun (WGS) entry which is preliminary data.</text>
</comment>
<evidence type="ECO:0000256" key="3">
    <source>
        <dbReference type="ARBA" id="ARBA00023163"/>
    </source>
</evidence>
<dbReference type="InterPro" id="IPR001647">
    <property type="entry name" value="HTH_TetR"/>
</dbReference>
<dbReference type="Pfam" id="PF00440">
    <property type="entry name" value="TetR_N"/>
    <property type="match status" value="1"/>
</dbReference>
<dbReference type="SUPFAM" id="SSF46689">
    <property type="entry name" value="Homeodomain-like"/>
    <property type="match status" value="1"/>
</dbReference>
<name>A0ABU1YXA2_9MICC</name>